<keyword evidence="5" id="KW-0460">Magnesium</keyword>
<evidence type="ECO:0000256" key="1">
    <source>
        <dbReference type="ARBA" id="ARBA00001936"/>
    </source>
</evidence>
<dbReference type="Proteomes" id="UP001162891">
    <property type="component" value="Chromosome"/>
</dbReference>
<sequence length="196" mass="21356">MTLADLAAALATFEAREAPVDRIPPDHLPRAGFARAAVLVPLHERDGQVHVLLTRRPAAMRRHAGQMSFPGGRLEPGEETLAAALREAHEEIGLEPSRADVMGRLSETLVLQSAFRLTPWVASVPYPYPYAAAAGEVEEILHVPLAALARPGAHRVEPREVYGLRLDVHFFSVGGDVIWGATGRVLAELLTLWRNS</sequence>
<dbReference type="Pfam" id="PF00293">
    <property type="entry name" value="NUDIX"/>
    <property type="match status" value="1"/>
</dbReference>
<keyword evidence="3" id="KW-0479">Metal-binding</keyword>
<dbReference type="PANTHER" id="PTHR12992:SF11">
    <property type="entry name" value="MITOCHONDRIAL COENZYME A DIPHOSPHATASE NUDT8"/>
    <property type="match status" value="1"/>
</dbReference>
<keyword evidence="6" id="KW-0464">Manganese</keyword>
<organism evidence="8 9">
    <name type="scientific">Anaeromyxobacter oryzae</name>
    <dbReference type="NCBI Taxonomy" id="2918170"/>
    <lineage>
        <taxon>Bacteria</taxon>
        <taxon>Pseudomonadati</taxon>
        <taxon>Myxococcota</taxon>
        <taxon>Myxococcia</taxon>
        <taxon>Myxococcales</taxon>
        <taxon>Cystobacterineae</taxon>
        <taxon>Anaeromyxobacteraceae</taxon>
        <taxon>Anaeromyxobacter</taxon>
    </lineage>
</organism>
<accession>A0ABM7WW24</accession>
<reference evidence="9" key="1">
    <citation type="journal article" date="2022" name="Int. J. Syst. Evol. Microbiol.">
        <title>Anaeromyxobacter oryzae sp. nov., Anaeromyxobacter diazotrophicus sp. nov. and Anaeromyxobacter paludicola sp. nov., isolated from paddy soils.</title>
        <authorList>
            <person name="Itoh H."/>
            <person name="Xu Z."/>
            <person name="Mise K."/>
            <person name="Masuda Y."/>
            <person name="Ushijima N."/>
            <person name="Hayakawa C."/>
            <person name="Shiratori Y."/>
            <person name="Senoo K."/>
        </authorList>
    </citation>
    <scope>NUCLEOTIDE SEQUENCE [LARGE SCALE GENOMIC DNA]</scope>
    <source>
        <strain evidence="9">Red232</strain>
    </source>
</reference>
<protein>
    <recommendedName>
        <fullName evidence="7">Nudix hydrolase domain-containing protein</fullName>
    </recommendedName>
</protein>
<dbReference type="PROSITE" id="PS00893">
    <property type="entry name" value="NUDIX_BOX"/>
    <property type="match status" value="1"/>
</dbReference>
<evidence type="ECO:0000256" key="4">
    <source>
        <dbReference type="ARBA" id="ARBA00022801"/>
    </source>
</evidence>
<dbReference type="InterPro" id="IPR020084">
    <property type="entry name" value="NUDIX_hydrolase_CS"/>
</dbReference>
<evidence type="ECO:0000256" key="5">
    <source>
        <dbReference type="ARBA" id="ARBA00022842"/>
    </source>
</evidence>
<dbReference type="EMBL" id="AP025591">
    <property type="protein sequence ID" value="BDG03697.1"/>
    <property type="molecule type" value="Genomic_DNA"/>
</dbReference>
<dbReference type="InterPro" id="IPR045121">
    <property type="entry name" value="CoAse"/>
</dbReference>
<dbReference type="CDD" id="cd03426">
    <property type="entry name" value="NUDIX_CoAse_Nudt7"/>
    <property type="match status" value="1"/>
</dbReference>
<dbReference type="PANTHER" id="PTHR12992">
    <property type="entry name" value="NUDIX HYDROLASE"/>
    <property type="match status" value="1"/>
</dbReference>
<evidence type="ECO:0000313" key="9">
    <source>
        <dbReference type="Proteomes" id="UP001162891"/>
    </source>
</evidence>
<comment type="cofactor">
    <cofactor evidence="2">
        <name>Mg(2+)</name>
        <dbReference type="ChEBI" id="CHEBI:18420"/>
    </cofactor>
</comment>
<dbReference type="RefSeq" id="WP_248361923.1">
    <property type="nucleotide sequence ID" value="NZ_AP025591.1"/>
</dbReference>
<feature type="domain" description="Nudix hydrolase" evidence="7">
    <location>
        <begin position="33"/>
        <end position="166"/>
    </location>
</feature>
<keyword evidence="9" id="KW-1185">Reference proteome</keyword>
<evidence type="ECO:0000256" key="3">
    <source>
        <dbReference type="ARBA" id="ARBA00022723"/>
    </source>
</evidence>
<gene>
    <name evidence="8" type="ORF">AMOR_26930</name>
</gene>
<dbReference type="SUPFAM" id="SSF55811">
    <property type="entry name" value="Nudix"/>
    <property type="match status" value="1"/>
</dbReference>
<keyword evidence="4" id="KW-0378">Hydrolase</keyword>
<dbReference type="InterPro" id="IPR000086">
    <property type="entry name" value="NUDIX_hydrolase_dom"/>
</dbReference>
<evidence type="ECO:0000256" key="2">
    <source>
        <dbReference type="ARBA" id="ARBA00001946"/>
    </source>
</evidence>
<dbReference type="PROSITE" id="PS51462">
    <property type="entry name" value="NUDIX"/>
    <property type="match status" value="1"/>
</dbReference>
<evidence type="ECO:0000259" key="7">
    <source>
        <dbReference type="PROSITE" id="PS51462"/>
    </source>
</evidence>
<comment type="cofactor">
    <cofactor evidence="1">
        <name>Mn(2+)</name>
        <dbReference type="ChEBI" id="CHEBI:29035"/>
    </cofactor>
</comment>
<dbReference type="InterPro" id="IPR015797">
    <property type="entry name" value="NUDIX_hydrolase-like_dom_sf"/>
</dbReference>
<evidence type="ECO:0000313" key="8">
    <source>
        <dbReference type="EMBL" id="BDG03697.1"/>
    </source>
</evidence>
<name>A0ABM7WW24_9BACT</name>
<evidence type="ECO:0000256" key="6">
    <source>
        <dbReference type="ARBA" id="ARBA00023211"/>
    </source>
</evidence>
<dbReference type="Gene3D" id="3.90.79.10">
    <property type="entry name" value="Nucleoside Triphosphate Pyrophosphohydrolase"/>
    <property type="match status" value="1"/>
</dbReference>
<proteinExistence type="predicted"/>